<feature type="region of interest" description="Disordered" evidence="1">
    <location>
        <begin position="151"/>
        <end position="243"/>
    </location>
</feature>
<evidence type="ECO:0000313" key="4">
    <source>
        <dbReference type="Proteomes" id="UP000191931"/>
    </source>
</evidence>
<name>A0A1W1H9W8_9BACT</name>
<dbReference type="AlphaFoldDB" id="A0A1W1H9W8"/>
<feature type="domain" description="Flagellar hook-length control protein-like C-terminal" evidence="2">
    <location>
        <begin position="550"/>
        <end position="624"/>
    </location>
</feature>
<sequence>MSGLGVILSELFKADRLQKKSAIPLSGKERMIDAKVLKHLASSKFELLIQGRKLAVDFPSGVDFKTGDMIRLKLNDQGELSVLKEKISLSGTKPANTITEQKVSVQNSRFEQTPLSLLLKQSSPFDGFDRLAEKLSSALKKGFESHVKVLKSGQQPELPSFKGAVRSETPSSSVAPSVPDKFSHLKPSMTPEKSPTDVSDKLNLESKPDSSVREIRDVKSDASVRAGRDIKPDTPVRTDGVVKPDAPVRVNQDIKSDVTVRSDVESKPEPAARSVVQNKPDSLNFSVKPDDVLTRGELLNKEVSDSSAQLNIRPKGSGLMSMTSLLLNISLKSGSADFLLIPRLLEKSGLLLEKKMVNYIQSNSNPEQKTIDYIQSNTRSEKQMENYRHNNSLLEKKDLGFNPNNPSDIKESRGAEKMLRQDLFEQNRFANNPETSGARHSFTHEAAARFAPAFDKTMPNPDVLLPGRISGNNLTEDLKSMALQLTESSDRLENVDIEAIKSFAQNLEKVQLVNTHLSESGKYLIPFPILLNGQFSFGQMFIDIGDKDSEKASRADNLLKVSLFLSMTQLGPVRADFSMLKNNISGVFQVSDPDTANFFNQMLPELTKNLQKHDYFVRNVTCRVVEHEMLSEKSLINEILQQEPEGFRAVI</sequence>
<keyword evidence="4" id="KW-1185">Reference proteome</keyword>
<proteinExistence type="predicted"/>
<dbReference type="Proteomes" id="UP000191931">
    <property type="component" value="Unassembled WGS sequence"/>
</dbReference>
<dbReference type="OrthoDB" id="5411906at2"/>
<dbReference type="RefSeq" id="WP_080806021.1">
    <property type="nucleotide sequence ID" value="NZ_LT828552.1"/>
</dbReference>
<evidence type="ECO:0000313" key="3">
    <source>
        <dbReference type="EMBL" id="SLM29236.1"/>
    </source>
</evidence>
<protein>
    <recommendedName>
        <fullName evidence="2">Flagellar hook-length control protein-like C-terminal domain-containing protein</fullName>
    </recommendedName>
</protein>
<reference evidence="3 4" key="1">
    <citation type="submission" date="2017-03" db="EMBL/GenBank/DDBJ databases">
        <authorList>
            <person name="Afonso C.L."/>
            <person name="Miller P.J."/>
            <person name="Scott M.A."/>
            <person name="Spackman E."/>
            <person name="Goraichik I."/>
            <person name="Dimitrov K.M."/>
            <person name="Suarez D.L."/>
            <person name="Swayne D.E."/>
        </authorList>
    </citation>
    <scope>NUCLEOTIDE SEQUENCE [LARGE SCALE GENOMIC DNA]</scope>
    <source>
        <strain evidence="3">PRJEB14757</strain>
    </source>
</reference>
<accession>A0A1W1H9W8</accession>
<organism evidence="3 4">
    <name type="scientific">Desulfamplus magnetovallimortis</name>
    <dbReference type="NCBI Taxonomy" id="1246637"/>
    <lineage>
        <taxon>Bacteria</taxon>
        <taxon>Pseudomonadati</taxon>
        <taxon>Thermodesulfobacteriota</taxon>
        <taxon>Desulfobacteria</taxon>
        <taxon>Desulfobacterales</taxon>
        <taxon>Desulfobacteraceae</taxon>
        <taxon>Desulfamplus</taxon>
    </lineage>
</organism>
<gene>
    <name evidence="3" type="ORF">MTBBW1_1730034</name>
</gene>
<dbReference type="Pfam" id="PF02120">
    <property type="entry name" value="Flg_hook"/>
    <property type="match status" value="1"/>
</dbReference>
<dbReference type="STRING" id="1246637.MTBBW1_1730034"/>
<evidence type="ECO:0000259" key="2">
    <source>
        <dbReference type="Pfam" id="PF02120"/>
    </source>
</evidence>
<dbReference type="EMBL" id="FWEV01000083">
    <property type="protein sequence ID" value="SLM29236.1"/>
    <property type="molecule type" value="Genomic_DNA"/>
</dbReference>
<evidence type="ECO:0000256" key="1">
    <source>
        <dbReference type="SAM" id="MobiDB-lite"/>
    </source>
</evidence>
<dbReference type="InterPro" id="IPR021136">
    <property type="entry name" value="Flagellar_hook_control-like_C"/>
</dbReference>
<feature type="compositionally biased region" description="Basic and acidic residues" evidence="1">
    <location>
        <begin position="194"/>
        <end position="242"/>
    </location>
</feature>